<proteinExistence type="predicted"/>
<dbReference type="AlphaFoldDB" id="A0A516GAV7"/>
<sequence>MRVGLVCPYSFDVPGGVQLHIRDLAAYLIGRGHEVSVLAPADEDTELPGYVVSAGRAVPIRFNGSVARLSFGPIVANRVQDWLDDGDFDVLHLHEPAAPSLSLLALWAARVPVVATFHSSQSRLGALRAAQPLLQPGLDKISARIAVSGAAHQTMASSVGGTTLVIPNGVYVDRFCTGEPYVHDPAKRPRIVFLGRFDEPRKGLPVLLSALPLVLAQVPSAEVLVAGPGRIDEVAETLSEQVAGSVTFLGTISEEDKVRLLASANAYIAPNTGGESFGIILVEAMSAGAPVVASALDAFSAVIGGSGAGVVFPVGDHRSLAAAIVELLEDPDEQARLRAAGRERARQFDWSRVGARIEAVYDSVAVSRGDRDRGGRHGGRNDGGRNDGGRNDGGRGGAGHEDGSRDGEGRDETGSTDSTGRSTSGRTGSTSSRSRRGQSTGETSPEESGRHRRRAARPTWTSPSLTTTMSASSMSGGRMGRTVRKWLRR</sequence>
<gene>
    <name evidence="6" type="ORF">FNH13_10140</name>
</gene>
<name>A0A516GAV7_9MICO</name>
<feature type="compositionally biased region" description="Low complexity" evidence="4">
    <location>
        <begin position="461"/>
        <end position="476"/>
    </location>
</feature>
<dbReference type="Proteomes" id="UP000315395">
    <property type="component" value="Chromosome"/>
</dbReference>
<evidence type="ECO:0000256" key="4">
    <source>
        <dbReference type="SAM" id="MobiDB-lite"/>
    </source>
</evidence>
<dbReference type="InterPro" id="IPR028098">
    <property type="entry name" value="Glyco_trans_4-like_N"/>
</dbReference>
<dbReference type="OrthoDB" id="5240531at2"/>
<feature type="compositionally biased region" description="Basic and acidic residues" evidence="4">
    <location>
        <begin position="368"/>
        <end position="413"/>
    </location>
</feature>
<dbReference type="GO" id="GO:1901137">
    <property type="term" value="P:carbohydrate derivative biosynthetic process"/>
    <property type="evidence" value="ECO:0007669"/>
    <property type="project" value="UniProtKB-ARBA"/>
</dbReference>
<feature type="domain" description="Glycosyltransferase subfamily 4-like N-terminal" evidence="5">
    <location>
        <begin position="14"/>
        <end position="174"/>
    </location>
</feature>
<evidence type="ECO:0000256" key="3">
    <source>
        <dbReference type="ARBA" id="ARBA00022679"/>
    </source>
</evidence>
<dbReference type="EMBL" id="CP041616">
    <property type="protein sequence ID" value="QDO88647.1"/>
    <property type="molecule type" value="Genomic_DNA"/>
</dbReference>
<dbReference type="InterPro" id="IPR050194">
    <property type="entry name" value="Glycosyltransferase_grp1"/>
</dbReference>
<organism evidence="6 7">
    <name type="scientific">Ornithinimicrobium ciconiae</name>
    <dbReference type="NCBI Taxonomy" id="2594265"/>
    <lineage>
        <taxon>Bacteria</taxon>
        <taxon>Bacillati</taxon>
        <taxon>Actinomycetota</taxon>
        <taxon>Actinomycetes</taxon>
        <taxon>Micrococcales</taxon>
        <taxon>Ornithinimicrobiaceae</taxon>
        <taxon>Ornithinimicrobium</taxon>
    </lineage>
</organism>
<keyword evidence="3 6" id="KW-0808">Transferase</keyword>
<evidence type="ECO:0000259" key="5">
    <source>
        <dbReference type="Pfam" id="PF13439"/>
    </source>
</evidence>
<dbReference type="GO" id="GO:0016758">
    <property type="term" value="F:hexosyltransferase activity"/>
    <property type="evidence" value="ECO:0007669"/>
    <property type="project" value="TreeGrafter"/>
</dbReference>
<feature type="compositionally biased region" description="Low complexity" evidence="4">
    <location>
        <begin position="415"/>
        <end position="443"/>
    </location>
</feature>
<evidence type="ECO:0000256" key="2">
    <source>
        <dbReference type="ARBA" id="ARBA00022676"/>
    </source>
</evidence>
<dbReference type="KEGG" id="orz:FNH13_10140"/>
<evidence type="ECO:0000313" key="7">
    <source>
        <dbReference type="Proteomes" id="UP000315395"/>
    </source>
</evidence>
<feature type="region of interest" description="Disordered" evidence="4">
    <location>
        <begin position="368"/>
        <end position="489"/>
    </location>
</feature>
<dbReference type="SUPFAM" id="SSF53756">
    <property type="entry name" value="UDP-Glycosyltransferase/glycogen phosphorylase"/>
    <property type="match status" value="1"/>
</dbReference>
<dbReference type="Pfam" id="PF13439">
    <property type="entry name" value="Glyco_transf_4"/>
    <property type="match status" value="1"/>
</dbReference>
<dbReference type="Pfam" id="PF13692">
    <property type="entry name" value="Glyco_trans_1_4"/>
    <property type="match status" value="1"/>
</dbReference>
<protein>
    <recommendedName>
        <fullName evidence="1">D-inositol 3-phosphate glycosyltransferase</fullName>
    </recommendedName>
</protein>
<dbReference type="PANTHER" id="PTHR45947:SF3">
    <property type="entry name" value="SULFOQUINOVOSYL TRANSFERASE SQD2"/>
    <property type="match status" value="1"/>
</dbReference>
<keyword evidence="7" id="KW-1185">Reference proteome</keyword>
<dbReference type="PANTHER" id="PTHR45947">
    <property type="entry name" value="SULFOQUINOVOSYL TRANSFERASE SQD2"/>
    <property type="match status" value="1"/>
</dbReference>
<keyword evidence="2" id="KW-0328">Glycosyltransferase</keyword>
<dbReference type="RefSeq" id="WP_143783324.1">
    <property type="nucleotide sequence ID" value="NZ_CP041616.1"/>
</dbReference>
<evidence type="ECO:0000313" key="6">
    <source>
        <dbReference type="EMBL" id="QDO88647.1"/>
    </source>
</evidence>
<accession>A0A516GAV7</accession>
<reference evidence="6 7" key="1">
    <citation type="submission" date="2019-07" db="EMBL/GenBank/DDBJ databases">
        <title>complete genome sequencing of Ornithinimicrobium sp. H23M54.</title>
        <authorList>
            <person name="Bae J.-W."/>
            <person name="Lee S.-Y."/>
        </authorList>
    </citation>
    <scope>NUCLEOTIDE SEQUENCE [LARGE SCALE GENOMIC DNA]</scope>
    <source>
        <strain evidence="6 7">H23M54</strain>
    </source>
</reference>
<evidence type="ECO:0000256" key="1">
    <source>
        <dbReference type="ARBA" id="ARBA00021292"/>
    </source>
</evidence>
<dbReference type="Gene3D" id="3.40.50.2000">
    <property type="entry name" value="Glycogen Phosphorylase B"/>
    <property type="match status" value="2"/>
</dbReference>
<dbReference type="CDD" id="cd03801">
    <property type="entry name" value="GT4_PimA-like"/>
    <property type="match status" value="1"/>
</dbReference>